<feature type="region of interest" description="Disordered" evidence="1">
    <location>
        <begin position="1"/>
        <end position="67"/>
    </location>
</feature>
<comment type="caution">
    <text evidence="2">The sequence shown here is derived from an EMBL/GenBank/DDBJ whole genome shotgun (WGS) entry which is preliminary data.</text>
</comment>
<reference evidence="2 3" key="1">
    <citation type="submission" date="2019-09" db="EMBL/GenBank/DDBJ databases">
        <authorList>
            <person name="Ou C."/>
        </authorList>
    </citation>
    <scope>NUCLEOTIDE SEQUENCE [LARGE SCALE GENOMIC DNA]</scope>
    <source>
        <strain evidence="2">S2</strain>
        <tissue evidence="2">Leaf</tissue>
    </source>
</reference>
<gene>
    <name evidence="2" type="ORF">D8674_034545</name>
</gene>
<keyword evidence="3" id="KW-1185">Reference proteome</keyword>
<reference evidence="2 3" key="3">
    <citation type="submission" date="2019-11" db="EMBL/GenBank/DDBJ databases">
        <title>A de novo genome assembly of a pear dwarfing rootstock.</title>
        <authorList>
            <person name="Wang F."/>
            <person name="Wang J."/>
            <person name="Li S."/>
            <person name="Zhang Y."/>
            <person name="Fang M."/>
            <person name="Ma L."/>
            <person name="Zhao Y."/>
            <person name="Jiang S."/>
        </authorList>
    </citation>
    <scope>NUCLEOTIDE SEQUENCE [LARGE SCALE GENOMIC DNA]</scope>
    <source>
        <strain evidence="2">S2</strain>
        <tissue evidence="2">Leaf</tissue>
    </source>
</reference>
<evidence type="ECO:0000313" key="2">
    <source>
        <dbReference type="EMBL" id="KAB2612229.1"/>
    </source>
</evidence>
<feature type="compositionally biased region" description="Polar residues" evidence="1">
    <location>
        <begin position="1"/>
        <end position="21"/>
    </location>
</feature>
<protein>
    <submittedName>
        <fullName evidence="2">Uncharacterized protein</fullName>
    </submittedName>
</protein>
<dbReference type="AlphaFoldDB" id="A0A5N5G9U5"/>
<feature type="compositionally biased region" description="Low complexity" evidence="1">
    <location>
        <begin position="26"/>
        <end position="36"/>
    </location>
</feature>
<organism evidence="2 3">
    <name type="scientific">Pyrus ussuriensis x Pyrus communis</name>
    <dbReference type="NCBI Taxonomy" id="2448454"/>
    <lineage>
        <taxon>Eukaryota</taxon>
        <taxon>Viridiplantae</taxon>
        <taxon>Streptophyta</taxon>
        <taxon>Embryophyta</taxon>
        <taxon>Tracheophyta</taxon>
        <taxon>Spermatophyta</taxon>
        <taxon>Magnoliopsida</taxon>
        <taxon>eudicotyledons</taxon>
        <taxon>Gunneridae</taxon>
        <taxon>Pentapetalae</taxon>
        <taxon>rosids</taxon>
        <taxon>fabids</taxon>
        <taxon>Rosales</taxon>
        <taxon>Rosaceae</taxon>
        <taxon>Amygdaloideae</taxon>
        <taxon>Maleae</taxon>
        <taxon>Pyrus</taxon>
    </lineage>
</organism>
<dbReference type="EMBL" id="SMOL01000458">
    <property type="protein sequence ID" value="KAB2612229.1"/>
    <property type="molecule type" value="Genomic_DNA"/>
</dbReference>
<sequence length="67" mass="7507">MQEKPTATESSSQQQNYSTIRMEQLSPSRPSSSRARISAEQKEKKPRRGEEGKGELAKGNDDGSRRL</sequence>
<evidence type="ECO:0000313" key="3">
    <source>
        <dbReference type="Proteomes" id="UP000327157"/>
    </source>
</evidence>
<dbReference type="Proteomes" id="UP000327157">
    <property type="component" value="Chromosome 9"/>
</dbReference>
<reference evidence="3" key="2">
    <citation type="submission" date="2019-10" db="EMBL/GenBank/DDBJ databases">
        <title>A de novo genome assembly of a pear dwarfing rootstock.</title>
        <authorList>
            <person name="Wang F."/>
            <person name="Wang J."/>
            <person name="Li S."/>
            <person name="Zhang Y."/>
            <person name="Fang M."/>
            <person name="Ma L."/>
            <person name="Zhao Y."/>
            <person name="Jiang S."/>
        </authorList>
    </citation>
    <scope>NUCLEOTIDE SEQUENCE [LARGE SCALE GENOMIC DNA]</scope>
</reference>
<proteinExistence type="predicted"/>
<feature type="compositionally biased region" description="Basic and acidic residues" evidence="1">
    <location>
        <begin position="37"/>
        <end position="67"/>
    </location>
</feature>
<accession>A0A5N5G9U5</accession>
<evidence type="ECO:0000256" key="1">
    <source>
        <dbReference type="SAM" id="MobiDB-lite"/>
    </source>
</evidence>
<name>A0A5N5G9U5_9ROSA</name>